<dbReference type="GO" id="GO:0046052">
    <property type="term" value="P:UTP catabolic process"/>
    <property type="evidence" value="ECO:0007669"/>
    <property type="project" value="TreeGrafter"/>
</dbReference>
<feature type="domain" description="NTP pyrophosphohydrolase MazG-like" evidence="2">
    <location>
        <begin position="394"/>
        <end position="453"/>
    </location>
</feature>
<dbReference type="RefSeq" id="WP_338536259.1">
    <property type="nucleotide sequence ID" value="NZ_AP028654.1"/>
</dbReference>
<accession>A0AAU9EJ14</accession>
<name>A0AAU9EJ14_9FIRM</name>
<dbReference type="KEGG" id="hprf:HLPR_02300"/>
<organism evidence="3 4">
    <name type="scientific">Helicovermis profundi</name>
    <dbReference type="NCBI Taxonomy" id="3065157"/>
    <lineage>
        <taxon>Bacteria</taxon>
        <taxon>Bacillati</taxon>
        <taxon>Bacillota</taxon>
        <taxon>Clostridia</taxon>
        <taxon>Helicovermis</taxon>
    </lineage>
</organism>
<dbReference type="CDD" id="cd11723">
    <property type="entry name" value="YabN_N_like"/>
    <property type="match status" value="1"/>
</dbReference>
<dbReference type="AlphaFoldDB" id="A0AAU9EJ14"/>
<dbReference type="Gene3D" id="1.10.287.1080">
    <property type="entry name" value="MazG-like"/>
    <property type="match status" value="2"/>
</dbReference>
<dbReference type="InterPro" id="IPR000878">
    <property type="entry name" value="4pyrrol_Mease"/>
</dbReference>
<sequence length="489" mass="56489">MSQITVVGIGPGGDQYLTIEAFKILKNKDKNYFRTIKHPIVETLEKDGITFESFDEYYDKYEEFDQVYESIANKLISLAKSDDIVYAVPGNPFVAEKTVELLIEKAEKLDEITLEFVHGTSFIDAIITSIKKDPVHGLKILNGLELDKYKIDVDVDSIIIQTYDNIVASNVKLKLMEYYSDDHIVTVIRGAGIPGVEKIVNVPLFEMDRLDIMDHLTSVFVPKESKEVNRKYFFEDLISIMKRLRSIDGCPWDREQTHKSLRDSLLEESYEVIEAIEDDDLYLLEEELGDLLLQIVFHSVIANENGYFNIHDVTTGISKKLINRHPHVFGDIDVKDSDEVLKNWEIIKKEEKNEKTTTDSMKRIAKTLPSLVRATKVQKKAKEVGFDWDKVEDAILKITEELDEFNEIRNRGNHNRIGEELGDLLFSVVNVCRFYKVNPEFALKETTEKFIRRFNFVEDSILAKDGKMEEISLKELDNLWNKAKKQENL</sequence>
<dbReference type="InterPro" id="IPR024180">
    <property type="entry name" value="Tetrapyrrole_Mease/MazG_pred"/>
</dbReference>
<reference evidence="3 4" key="1">
    <citation type="submission" date="2023-08" db="EMBL/GenBank/DDBJ databases">
        <title>Helicovermis profunda gen. nov., sp. nov., a novel mesophilic, fermentative bacterium within the Bacillota from a deep-sea hydrothermal vent chimney.</title>
        <authorList>
            <person name="Miyazaki U."/>
            <person name="Mizutani D."/>
            <person name="Hashimoto Y."/>
            <person name="Tame A."/>
            <person name="Sawayama S."/>
            <person name="Miyazaki J."/>
            <person name="Takai K."/>
            <person name="Nakagawa S."/>
        </authorList>
    </citation>
    <scope>NUCLEOTIDE SEQUENCE [LARGE SCALE GENOMIC DNA]</scope>
    <source>
        <strain evidence="3 4">S502</strain>
    </source>
</reference>
<dbReference type="InterPro" id="IPR048011">
    <property type="entry name" value="NTP-PPase_MazG-like_C"/>
</dbReference>
<evidence type="ECO:0000313" key="3">
    <source>
        <dbReference type="EMBL" id="BEP27899.1"/>
    </source>
</evidence>
<dbReference type="SUPFAM" id="SSF53790">
    <property type="entry name" value="Tetrapyrrole methylase"/>
    <property type="match status" value="1"/>
</dbReference>
<keyword evidence="4" id="KW-1185">Reference proteome</keyword>
<dbReference type="InterPro" id="IPR011551">
    <property type="entry name" value="NTP_PyrPHydrolase_MazG"/>
</dbReference>
<protein>
    <submittedName>
        <fullName evidence="3">Nucleoside triphosphate pyrophosphohydrolase</fullName>
    </submittedName>
</protein>
<dbReference type="SUPFAM" id="SSF101386">
    <property type="entry name" value="all-alpha NTP pyrophosphatases"/>
    <property type="match status" value="2"/>
</dbReference>
<dbReference type="NCBIfam" id="TIGR00444">
    <property type="entry name" value="mazG"/>
    <property type="match status" value="1"/>
</dbReference>
<dbReference type="Pfam" id="PF03819">
    <property type="entry name" value="MazG"/>
    <property type="match status" value="2"/>
</dbReference>
<feature type="domain" description="Tetrapyrrole methylase" evidence="1">
    <location>
        <begin position="4"/>
        <end position="207"/>
    </location>
</feature>
<dbReference type="Proteomes" id="UP001321786">
    <property type="component" value="Chromosome"/>
</dbReference>
<dbReference type="GO" id="GO:0046081">
    <property type="term" value="P:dUTP catabolic process"/>
    <property type="evidence" value="ECO:0007669"/>
    <property type="project" value="TreeGrafter"/>
</dbReference>
<dbReference type="InterPro" id="IPR004518">
    <property type="entry name" value="MazG-like_dom"/>
</dbReference>
<dbReference type="PANTHER" id="PTHR30522:SF0">
    <property type="entry name" value="NUCLEOSIDE TRIPHOSPHATE PYROPHOSPHOHYDROLASE"/>
    <property type="match status" value="1"/>
</dbReference>
<dbReference type="FunFam" id="1.10.287.1080:FF:000001">
    <property type="entry name" value="Nucleoside triphosphate pyrophosphohydrolase"/>
    <property type="match status" value="1"/>
</dbReference>
<dbReference type="InterPro" id="IPR048015">
    <property type="entry name" value="NTP-PPase_MazG-like_N"/>
</dbReference>
<dbReference type="GO" id="GO:0006203">
    <property type="term" value="P:dGTP catabolic process"/>
    <property type="evidence" value="ECO:0007669"/>
    <property type="project" value="TreeGrafter"/>
</dbReference>
<dbReference type="InterPro" id="IPR014777">
    <property type="entry name" value="4pyrrole_Mease_sub1"/>
</dbReference>
<dbReference type="NCBIfam" id="NF007113">
    <property type="entry name" value="PRK09562.1"/>
    <property type="match status" value="1"/>
</dbReference>
<dbReference type="InterPro" id="IPR035013">
    <property type="entry name" value="YabN_N"/>
</dbReference>
<dbReference type="EMBL" id="AP028654">
    <property type="protein sequence ID" value="BEP27899.1"/>
    <property type="molecule type" value="Genomic_DNA"/>
</dbReference>
<dbReference type="GO" id="GO:0006950">
    <property type="term" value="P:response to stress"/>
    <property type="evidence" value="ECO:0007669"/>
    <property type="project" value="UniProtKB-ARBA"/>
</dbReference>
<evidence type="ECO:0000313" key="4">
    <source>
        <dbReference type="Proteomes" id="UP001321786"/>
    </source>
</evidence>
<evidence type="ECO:0000259" key="2">
    <source>
        <dbReference type="Pfam" id="PF03819"/>
    </source>
</evidence>
<dbReference type="GO" id="GO:0008168">
    <property type="term" value="F:methyltransferase activity"/>
    <property type="evidence" value="ECO:0007669"/>
    <property type="project" value="InterPro"/>
</dbReference>
<feature type="domain" description="NTP pyrophosphohydrolase MazG-like" evidence="2">
    <location>
        <begin position="256"/>
        <end position="329"/>
    </location>
</feature>
<dbReference type="CDD" id="cd11529">
    <property type="entry name" value="NTP-PPase_MazG_Cterm"/>
    <property type="match status" value="1"/>
</dbReference>
<dbReference type="Gene3D" id="3.40.1010.10">
    <property type="entry name" value="Cobalt-precorrin-4 Transmethylase, Domain 1"/>
    <property type="match status" value="1"/>
</dbReference>
<dbReference type="GO" id="GO:0046061">
    <property type="term" value="P:dATP catabolic process"/>
    <property type="evidence" value="ECO:0007669"/>
    <property type="project" value="TreeGrafter"/>
</dbReference>
<dbReference type="PANTHER" id="PTHR30522">
    <property type="entry name" value="NUCLEOSIDE TRIPHOSPHATE PYROPHOSPHOHYDROLASE"/>
    <property type="match status" value="1"/>
</dbReference>
<dbReference type="InterPro" id="IPR035996">
    <property type="entry name" value="4pyrrol_Methylase_sf"/>
</dbReference>
<proteinExistence type="predicted"/>
<evidence type="ECO:0000259" key="1">
    <source>
        <dbReference type="Pfam" id="PF00590"/>
    </source>
</evidence>
<dbReference type="GO" id="GO:0046076">
    <property type="term" value="P:dTTP catabolic process"/>
    <property type="evidence" value="ECO:0007669"/>
    <property type="project" value="TreeGrafter"/>
</dbReference>
<dbReference type="PIRSF" id="PIRSF002845">
    <property type="entry name" value="Ttrprl_mtas_MazG"/>
    <property type="match status" value="1"/>
</dbReference>
<gene>
    <name evidence="3" type="primary">mazG</name>
    <name evidence="3" type="ORF">HLPR_02300</name>
</gene>
<dbReference type="GO" id="GO:0046047">
    <property type="term" value="P:TTP catabolic process"/>
    <property type="evidence" value="ECO:0007669"/>
    <property type="project" value="TreeGrafter"/>
</dbReference>
<dbReference type="GO" id="GO:0047429">
    <property type="term" value="F:nucleoside triphosphate diphosphatase activity"/>
    <property type="evidence" value="ECO:0007669"/>
    <property type="project" value="InterPro"/>
</dbReference>
<dbReference type="FunFam" id="1.10.287.1080:FF:000003">
    <property type="entry name" value="Nucleoside triphosphate pyrophosphohydrolase"/>
    <property type="match status" value="1"/>
</dbReference>
<dbReference type="CDD" id="cd11528">
    <property type="entry name" value="NTP-PPase_MazG_Nterm"/>
    <property type="match status" value="1"/>
</dbReference>
<dbReference type="Pfam" id="PF00590">
    <property type="entry name" value="TP_methylase"/>
    <property type="match status" value="1"/>
</dbReference>